<feature type="region of interest" description="Disordered" evidence="1">
    <location>
        <begin position="958"/>
        <end position="1239"/>
    </location>
</feature>
<accession>G7E794</accession>
<feature type="compositionally biased region" description="Polar residues" evidence="1">
    <location>
        <begin position="1029"/>
        <end position="1050"/>
    </location>
</feature>
<feature type="compositionally biased region" description="Low complexity" evidence="1">
    <location>
        <begin position="1059"/>
        <end position="1072"/>
    </location>
</feature>
<protein>
    <recommendedName>
        <fullName evidence="4">Proteophosphoglycan ppg4</fullName>
    </recommendedName>
</protein>
<sequence>MLARVTLATFTPDFTATLAAQRATQELRAKDAMATIGRSDEQMQANTSISAHQYLSSSVSSSSSRRRQPPSRYLVTVIPPEALPHDPPHPRTSPLCSGYGSARNFRRGTLVPLYPTLSGQVAAIAREYGLPSTGGIVVYLLETISSANGPLASLIGEGGPRIGEDAWELLWAQLFLEDMLELEREEALLFAVDDHPLASSGRVPPVPQIPVHLAGDISVEDTQDDSTESAELEPPPNIGRTTTPSGSPIRPGKALRAVEDKRPIWTLPNGSYPHDVTDARASAIASPSASISLQSRPGSVASRGRPRTAPSAGSANTSHQSSQPSPRILRESRMARQSFAGQSMSFDRRSYASNAKGSSFAQPVIVGKIEFEIDERRGGGKWFEAWSKAASPSSTTSPAPISSIFAPRHSSLQATTPLSFGQVQTNPAVPMPAELEQVTMRASGLTAAQREAEGGYQQLDDSSEADSSQERDDAASAETTEMGTRATSLQPSVASPLAIQRDWIAPIARLDDTEDLAPLLKRGLGIYSDQIPQTFVPAAASMPQMSPALSDEVRAPDDIQDVQRLLSEQRQGPRLSSPILLASACPDEQHEADTQISPETDGQGSAGGRVSLRVPGVEGADAAELPKTSRSSSIDMEASFDNLERILGTMSPSAARQRATSEHATGAIIGASDGYKIAAEPLRANAPSPARSSASPALIERALQHVPEIRQSEWHERRASDLMSPSGTVIPNDDGLSPQNILVRGGTDLRHASMVSTDSAQTTLGYMRSFSPPAVEVPPLPSQSSIESSAGKPMSNRNASLFAFKAVNPAASTAGGDVDGRDANEPSWSALSSEPVTAGAADSAASAVARPPRSSSSVANASLSQSTIEAPGTAAEAPPLPDLDPAMLIERKVVAAPITAEEQPTDAISPITTAQDAHEPMQDLDNSAEMPSEMTKSPSAASGFFQKPAFKFWNKQELASEGESSRTSFKIGKSFKKPRSSKSPSRKQPSASRSPGLDNHSTGDASLPPLSPSLSASASPVLGFGSGSGPMQATLSDSTSQKDGQSSDVSSPHLPLTIAALAAQAAAVEAQGAPPPRKQSSQANSHFISRFPDSPTSNSARQMPSAAISMPSTPPSVRGSSVAPGSARSAASARPPFSDNTGRDLSALIAEESSFGHDATSAIVPPVRSNASLPSSPRLASLQSPGSTTNKTAHSVKSSVQPLADRSNRSMDEMVKRQSLDDTSSSRYDSDDLLSSYGP</sequence>
<feature type="region of interest" description="Disordered" evidence="1">
    <location>
        <begin position="715"/>
        <end position="738"/>
    </location>
</feature>
<feature type="compositionally biased region" description="Polar residues" evidence="1">
    <location>
        <begin position="826"/>
        <end position="835"/>
    </location>
</feature>
<feature type="compositionally biased region" description="Polar residues" evidence="1">
    <location>
        <begin position="1186"/>
        <end position="1201"/>
    </location>
</feature>
<dbReference type="eggNOG" id="ENOG502S8P6">
    <property type="taxonomic scope" value="Eukaryota"/>
</dbReference>
<feature type="compositionally biased region" description="Polar residues" evidence="1">
    <location>
        <begin position="477"/>
        <end position="491"/>
    </location>
</feature>
<feature type="region of interest" description="Disordered" evidence="1">
    <location>
        <begin position="79"/>
        <end position="98"/>
    </location>
</feature>
<dbReference type="Proteomes" id="UP000009131">
    <property type="component" value="Unassembled WGS sequence"/>
</dbReference>
<feature type="compositionally biased region" description="Polar residues" evidence="1">
    <location>
        <begin position="594"/>
        <end position="603"/>
    </location>
</feature>
<feature type="compositionally biased region" description="Basic and acidic residues" evidence="1">
    <location>
        <begin position="1206"/>
        <end position="1220"/>
    </location>
</feature>
<keyword evidence="3" id="KW-1185">Reference proteome</keyword>
<feature type="compositionally biased region" description="Low complexity" evidence="1">
    <location>
        <begin position="1005"/>
        <end position="1020"/>
    </location>
</feature>
<dbReference type="STRING" id="764103.G7E794"/>
<dbReference type="EMBL" id="BABT02000157">
    <property type="protein sequence ID" value="GAA98704.1"/>
    <property type="molecule type" value="Genomic_DNA"/>
</dbReference>
<organism evidence="2 3">
    <name type="scientific">Mixia osmundae (strain CBS 9802 / IAM 14324 / JCM 22182 / KY 12970)</name>
    <dbReference type="NCBI Taxonomy" id="764103"/>
    <lineage>
        <taxon>Eukaryota</taxon>
        <taxon>Fungi</taxon>
        <taxon>Dikarya</taxon>
        <taxon>Basidiomycota</taxon>
        <taxon>Pucciniomycotina</taxon>
        <taxon>Mixiomycetes</taxon>
        <taxon>Mixiales</taxon>
        <taxon>Mixiaceae</taxon>
        <taxon>Mixia</taxon>
    </lineage>
</organism>
<feature type="compositionally biased region" description="Low complexity" evidence="1">
    <location>
        <begin position="1118"/>
        <end position="1136"/>
    </location>
</feature>
<name>G7E794_MIXOS</name>
<reference evidence="2 3" key="2">
    <citation type="journal article" date="2012" name="Open Biol.">
        <title>Characteristics of nucleosomes and linker DNA regions on the genome of the basidiomycete Mixia osmundae revealed by mono- and dinucleosome mapping.</title>
        <authorList>
            <person name="Nishida H."/>
            <person name="Kondo S."/>
            <person name="Matsumoto T."/>
            <person name="Suzuki Y."/>
            <person name="Yoshikawa H."/>
            <person name="Taylor T.D."/>
            <person name="Sugiyama J."/>
        </authorList>
    </citation>
    <scope>NUCLEOTIDE SEQUENCE [LARGE SCALE GENOMIC DNA]</scope>
    <source>
        <strain evidence="3">CBS 9802 / IAM 14324 / JCM 22182 / KY 12970</strain>
    </source>
</reference>
<dbReference type="HOGENOM" id="CLU_266882_0_0_1"/>
<evidence type="ECO:0000313" key="3">
    <source>
        <dbReference type="Proteomes" id="UP000009131"/>
    </source>
</evidence>
<evidence type="ECO:0008006" key="4">
    <source>
        <dbReference type="Google" id="ProtNLM"/>
    </source>
</evidence>
<reference evidence="2 3" key="1">
    <citation type="journal article" date="2011" name="J. Gen. Appl. Microbiol.">
        <title>Draft genome sequencing of the enigmatic basidiomycete Mixia osmundae.</title>
        <authorList>
            <person name="Nishida H."/>
            <person name="Nagatsuka Y."/>
            <person name="Sugiyama J."/>
        </authorList>
    </citation>
    <scope>NUCLEOTIDE SEQUENCE [LARGE SCALE GENOMIC DNA]</scope>
    <source>
        <strain evidence="3">CBS 9802 / IAM 14324 / JCM 22182 / KY 12970</strain>
    </source>
</reference>
<evidence type="ECO:0000256" key="1">
    <source>
        <dbReference type="SAM" id="MobiDB-lite"/>
    </source>
</evidence>
<feature type="region of interest" description="Disordered" evidence="1">
    <location>
        <begin position="447"/>
        <end position="491"/>
    </location>
</feature>
<dbReference type="InParanoid" id="G7E794"/>
<feature type="region of interest" description="Disordered" evidence="1">
    <location>
        <begin position="586"/>
        <end position="636"/>
    </location>
</feature>
<feature type="compositionally biased region" description="Polar residues" evidence="1">
    <location>
        <begin position="1078"/>
        <end position="1087"/>
    </location>
</feature>
<evidence type="ECO:0000313" key="2">
    <source>
        <dbReference type="EMBL" id="GAA98704.1"/>
    </source>
</evidence>
<comment type="caution">
    <text evidence="2">The sequence shown here is derived from an EMBL/GenBank/DDBJ whole genome shotgun (WGS) entry which is preliminary data.</text>
</comment>
<feature type="compositionally biased region" description="Low complexity" evidence="1">
    <location>
        <begin position="1221"/>
        <end position="1239"/>
    </location>
</feature>
<feature type="region of interest" description="Disordered" evidence="1">
    <location>
        <begin position="898"/>
        <end position="941"/>
    </location>
</feature>
<feature type="compositionally biased region" description="Acidic residues" evidence="1">
    <location>
        <begin position="221"/>
        <end position="231"/>
    </location>
</feature>
<feature type="compositionally biased region" description="Low complexity" evidence="1">
    <location>
        <begin position="838"/>
        <end position="866"/>
    </location>
</feature>
<gene>
    <name evidence="2" type="primary">Mo05392</name>
    <name evidence="2" type="ORF">E5Q_05392</name>
</gene>
<dbReference type="AlphaFoldDB" id="G7E794"/>
<feature type="region of interest" description="Disordered" evidence="1">
    <location>
        <begin position="812"/>
        <end position="882"/>
    </location>
</feature>
<feature type="compositionally biased region" description="Low complexity" evidence="1">
    <location>
        <begin position="281"/>
        <end position="292"/>
    </location>
</feature>
<feature type="compositionally biased region" description="Low complexity" evidence="1">
    <location>
        <begin position="1168"/>
        <end position="1185"/>
    </location>
</feature>
<dbReference type="OrthoDB" id="2526154at2759"/>
<proteinExistence type="predicted"/>
<feature type="compositionally biased region" description="Polar residues" evidence="1">
    <location>
        <begin position="311"/>
        <end position="325"/>
    </location>
</feature>
<feature type="compositionally biased region" description="Low complexity" evidence="1">
    <location>
        <begin position="981"/>
        <end position="995"/>
    </location>
</feature>
<feature type="region of interest" description="Disordered" evidence="1">
    <location>
        <begin position="281"/>
        <end position="329"/>
    </location>
</feature>
<feature type="region of interest" description="Disordered" evidence="1">
    <location>
        <begin position="221"/>
        <end position="253"/>
    </location>
</feature>
<feature type="region of interest" description="Disordered" evidence="1">
    <location>
        <begin position="774"/>
        <end position="794"/>
    </location>
</feature>